<sequence>MAGRLALPSLFVSVERQQWS</sequence>
<protein>
    <submittedName>
        <fullName evidence="1">Uncharacterized protein</fullName>
    </submittedName>
</protein>
<proteinExistence type="predicted"/>
<accession>A0A653B1X2</accession>
<evidence type="ECO:0000313" key="1">
    <source>
        <dbReference type="EMBL" id="VDN62644.1"/>
    </source>
</evidence>
<name>A0A653B1X2_ECTOL</name>
<reference evidence="1" key="1">
    <citation type="submission" date="2018-11" db="EMBL/GenBank/DDBJ databases">
        <authorList>
            <consortium name="Genoscope - CEA"/>
            <person name="William W."/>
        </authorList>
    </citation>
    <scope>NUCLEOTIDE SEQUENCE [LARGE SCALE GENOMIC DNA]</scope>
    <source>
        <strain evidence="1">T9AD</strain>
    </source>
</reference>
<gene>
    <name evidence="1" type="ORF">POT9AD_1657</name>
</gene>
<dbReference type="AlphaFoldDB" id="A0A653B1X2"/>
<dbReference type="EMBL" id="LR130779">
    <property type="protein sequence ID" value="VDN62644.1"/>
    <property type="molecule type" value="Genomic_DNA"/>
</dbReference>
<organism evidence="1">
    <name type="scientific">Ectopseudomonas oleovorans</name>
    <name type="common">Pseudomonas oleovorans</name>
    <dbReference type="NCBI Taxonomy" id="301"/>
    <lineage>
        <taxon>Bacteria</taxon>
        <taxon>Pseudomonadati</taxon>
        <taxon>Pseudomonadota</taxon>
        <taxon>Gammaproteobacteria</taxon>
        <taxon>Pseudomonadales</taxon>
        <taxon>Pseudomonadaceae</taxon>
        <taxon>Ectopseudomonas</taxon>
    </lineage>
</organism>